<evidence type="ECO:0000313" key="1">
    <source>
        <dbReference type="EMBL" id="RRR98140.1"/>
    </source>
</evidence>
<comment type="caution">
    <text evidence="1">The sequence shown here is derived from an EMBL/GenBank/DDBJ whole genome shotgun (WGS) entry which is preliminary data.</text>
</comment>
<dbReference type="Proteomes" id="UP000277256">
    <property type="component" value="Unassembled WGS sequence"/>
</dbReference>
<dbReference type="SUPFAM" id="SSF56112">
    <property type="entry name" value="Protein kinase-like (PK-like)"/>
    <property type="match status" value="1"/>
</dbReference>
<keyword evidence="1" id="KW-0808">Transferase</keyword>
<name>A0A426UUZ8_9ACTN</name>
<dbReference type="InterPro" id="IPR011009">
    <property type="entry name" value="Kinase-like_dom_sf"/>
</dbReference>
<dbReference type="GO" id="GO:0016301">
    <property type="term" value="F:kinase activity"/>
    <property type="evidence" value="ECO:0007669"/>
    <property type="project" value="UniProtKB-KW"/>
</dbReference>
<keyword evidence="2" id="KW-1185">Reference proteome</keyword>
<protein>
    <submittedName>
        <fullName evidence="1">Kinase</fullName>
    </submittedName>
</protein>
<dbReference type="GO" id="GO:0019748">
    <property type="term" value="P:secondary metabolic process"/>
    <property type="evidence" value="ECO:0007669"/>
    <property type="project" value="InterPro"/>
</dbReference>
<reference evidence="1 2" key="1">
    <citation type="submission" date="2018-12" db="EMBL/GenBank/DDBJ databases">
        <title>Glycomyces sp. YIM 121974 draft genome.</title>
        <authorList>
            <person name="Li Q."/>
        </authorList>
    </citation>
    <scope>NUCLEOTIDE SEQUENCE [LARGE SCALE GENOMIC DNA]</scope>
    <source>
        <strain evidence="1 2">YIM 121974</strain>
    </source>
</reference>
<dbReference type="RefSeq" id="WP_125248449.1">
    <property type="nucleotide sequence ID" value="NZ_RSEB01000004.1"/>
</dbReference>
<dbReference type="AlphaFoldDB" id="A0A426UUZ8"/>
<proteinExistence type="predicted"/>
<evidence type="ECO:0000313" key="2">
    <source>
        <dbReference type="Proteomes" id="UP000277256"/>
    </source>
</evidence>
<dbReference type="InterPro" id="IPR006748">
    <property type="entry name" value="NH2Glyco/OHUrea_AB-resist_kin"/>
</dbReference>
<dbReference type="GO" id="GO:0016773">
    <property type="term" value="F:phosphotransferase activity, alcohol group as acceptor"/>
    <property type="evidence" value="ECO:0007669"/>
    <property type="project" value="InterPro"/>
</dbReference>
<organism evidence="1 2">
    <name type="scientific">Glycomyces terrestris</name>
    <dbReference type="NCBI Taxonomy" id="2493553"/>
    <lineage>
        <taxon>Bacteria</taxon>
        <taxon>Bacillati</taxon>
        <taxon>Actinomycetota</taxon>
        <taxon>Actinomycetes</taxon>
        <taxon>Glycomycetales</taxon>
        <taxon>Glycomycetaceae</taxon>
        <taxon>Glycomyces</taxon>
    </lineage>
</organism>
<dbReference type="OrthoDB" id="3638028at2"/>
<gene>
    <name evidence="1" type="ORF">EIW28_14560</name>
</gene>
<sequence length="306" mass="33189">MPFAPLPDTVRRNVLDWHGDRGRRWLEDLPATVDRLTSAWDLHPVGDPFPGGSTAYVLPLDRADGTAAVLKVDLVDDETRSEPTALRAYDGEGAVRLLDYDPASGALLLERARPGTPLLSHDFPGLDERAAARERIALACGLFRRLWRVPVPDPGLPPLPATAGLLKDWSERFALTAERTPALAADLALGLDLCEALADPPELGIANRDNHMSNVLTAQREPWLLIDPKPVLAERAFDGAFFLFKQQFHGPLGGGELLDAVAGGLGADRERVRAWAMLWTVAEIAGAWSDDDLAAKRAVLDAIRAA</sequence>
<dbReference type="EMBL" id="RSEB01000004">
    <property type="protein sequence ID" value="RRR98140.1"/>
    <property type="molecule type" value="Genomic_DNA"/>
</dbReference>
<accession>A0A426UUZ8</accession>
<dbReference type="Pfam" id="PF04655">
    <property type="entry name" value="APH_6_hur"/>
    <property type="match status" value="1"/>
</dbReference>
<keyword evidence="1" id="KW-0418">Kinase</keyword>